<organism evidence="2 3">
    <name type="scientific">Bacillus cereus</name>
    <dbReference type="NCBI Taxonomy" id="1396"/>
    <lineage>
        <taxon>Bacteria</taxon>
        <taxon>Bacillati</taxon>
        <taxon>Bacillota</taxon>
        <taxon>Bacilli</taxon>
        <taxon>Bacillales</taxon>
        <taxon>Bacillaceae</taxon>
        <taxon>Bacillus</taxon>
        <taxon>Bacillus cereus group</taxon>
    </lineage>
</organism>
<dbReference type="GO" id="GO:0004519">
    <property type="term" value="F:endonuclease activity"/>
    <property type="evidence" value="ECO:0007669"/>
    <property type="project" value="InterPro"/>
</dbReference>
<dbReference type="InterPro" id="IPR029501">
    <property type="entry name" value="EndoU_bac"/>
</dbReference>
<dbReference type="Pfam" id="PF14436">
    <property type="entry name" value="EndoU_bacteria"/>
    <property type="match status" value="1"/>
</dbReference>
<dbReference type="Proteomes" id="UP000220900">
    <property type="component" value="Unassembled WGS sequence"/>
</dbReference>
<name>A0A2A8LPF1_BACCE</name>
<evidence type="ECO:0000313" key="3">
    <source>
        <dbReference type="Proteomes" id="UP000220900"/>
    </source>
</evidence>
<evidence type="ECO:0000313" key="2">
    <source>
        <dbReference type="EMBL" id="PES95731.1"/>
    </source>
</evidence>
<accession>A0A2A8LPF1</accession>
<reference evidence="2 3" key="1">
    <citation type="submission" date="2017-09" db="EMBL/GenBank/DDBJ databases">
        <title>Large-scale bioinformatics analysis of Bacillus genomes uncovers conserved roles of natural products in bacterial physiology.</title>
        <authorList>
            <consortium name="Agbiome Team Llc"/>
            <person name="Bleich R.M."/>
            <person name="Grubbs K.J."/>
            <person name="Santa Maria K.C."/>
            <person name="Allen S.E."/>
            <person name="Farag S."/>
            <person name="Shank E.A."/>
            <person name="Bowers A."/>
        </authorList>
    </citation>
    <scope>NUCLEOTIDE SEQUENCE [LARGE SCALE GENOMIC DNA]</scope>
    <source>
        <strain evidence="2 3">AFS002368</strain>
    </source>
</reference>
<dbReference type="EMBL" id="NTZF01000009">
    <property type="protein sequence ID" value="PES95731.1"/>
    <property type="molecule type" value="Genomic_DNA"/>
</dbReference>
<proteinExistence type="predicted"/>
<dbReference type="AlphaFoldDB" id="A0A2A8LPF1"/>
<gene>
    <name evidence="2" type="ORF">CN491_12725</name>
</gene>
<protein>
    <recommendedName>
        <fullName evidence="1">Bacterial EndoU nuclease domain-containing protein</fullName>
    </recommendedName>
</protein>
<feature type="domain" description="Bacterial EndoU nuclease" evidence="1">
    <location>
        <begin position="10"/>
        <end position="80"/>
    </location>
</feature>
<comment type="caution">
    <text evidence="2">The sequence shown here is derived from an EMBL/GenBank/DDBJ whole genome shotgun (WGS) entry which is preliminary data.</text>
</comment>
<evidence type="ECO:0000259" key="1">
    <source>
        <dbReference type="Pfam" id="PF14436"/>
    </source>
</evidence>
<sequence length="83" mass="8853">MALNGTKDINYTTQFPDGKLAKIKNSTIFPGSWSDTKILGSITDIGNSSPSSIRGRVGATFHRESIDVVEIDVIKIGDNVVSG</sequence>